<dbReference type="EMBL" id="UOEK01000077">
    <property type="protein sequence ID" value="VAV95391.1"/>
    <property type="molecule type" value="Genomic_DNA"/>
</dbReference>
<organism evidence="1">
    <name type="scientific">hydrothermal vent metagenome</name>
    <dbReference type="NCBI Taxonomy" id="652676"/>
    <lineage>
        <taxon>unclassified sequences</taxon>
        <taxon>metagenomes</taxon>
        <taxon>ecological metagenomes</taxon>
    </lineage>
</organism>
<dbReference type="InterPro" id="IPR029063">
    <property type="entry name" value="SAM-dependent_MTases_sf"/>
</dbReference>
<gene>
    <name evidence="1" type="ORF">MNBD_ACTINO02-2931</name>
</gene>
<evidence type="ECO:0000313" key="1">
    <source>
        <dbReference type="EMBL" id="VAV95391.1"/>
    </source>
</evidence>
<accession>A0A3B0RWB7</accession>
<dbReference type="Gene3D" id="3.40.50.150">
    <property type="entry name" value="Vaccinia Virus protein VP39"/>
    <property type="match status" value="1"/>
</dbReference>
<reference evidence="1" key="1">
    <citation type="submission" date="2018-06" db="EMBL/GenBank/DDBJ databases">
        <authorList>
            <person name="Zhirakovskaya E."/>
        </authorList>
    </citation>
    <scope>NUCLEOTIDE SEQUENCE</scope>
</reference>
<protein>
    <recommendedName>
        <fullName evidence="2">Nodulation protein noeA</fullName>
    </recommendedName>
</protein>
<dbReference type="SUPFAM" id="SSF53335">
    <property type="entry name" value="S-adenosyl-L-methionine-dependent methyltransferases"/>
    <property type="match status" value="1"/>
</dbReference>
<name>A0A3B0RWB7_9ZZZZ</name>
<proteinExistence type="predicted"/>
<evidence type="ECO:0008006" key="2">
    <source>
        <dbReference type="Google" id="ProtNLM"/>
    </source>
</evidence>
<dbReference type="AlphaFoldDB" id="A0A3B0RWB7"/>
<sequence length="458" mass="50260">MIEPGSFRDPTSRVFYDAGRVFRGLSHEAAEVDAEVRSSGLMNDLVSRGLFVDNWIVDDVTPPSGVSSVSVVESERVPLVTYPAEWPFSVLKDAALTTLDANLISLERGFILKDASAFNVVLRGVTPVIIDVTSIERFGERGIWTAYGQFCDHFLAPLMLEAYAGIPIHRTLRSRTDGFPIGDLGRLLRGRSGFRKGVLSHVRIRNFFENRAAGMETSERRDVGKATLARPAIVASIRKMRGLVASLESCAPSTWADYESALPYEESSIDEKDRFVSEAAVKAGARGLAVDVGANVGRFTGILAEHFDLVVGMDNDPGAVDGLYDTVRRSDFANVTPLVVDMTNPTEAFGWRGKERAALSDRLHPDFATWLAVVHHLCLGIGIPLDEVVEQIFDFCGESVVEFVAADDPMAQRISATRSTDLAPYGVEEFEEYVARHGVVLSKKSVSDTRTLYHLKGR</sequence>